<evidence type="ECO:0000256" key="1">
    <source>
        <dbReference type="ARBA" id="ARBA00004123"/>
    </source>
</evidence>
<feature type="compositionally biased region" description="Low complexity" evidence="5">
    <location>
        <begin position="1825"/>
        <end position="1841"/>
    </location>
</feature>
<sequence>MSMKTRRKTKALASASEDAAPSSPLPTDDTSLSITIPDDLDVDALSTLIPNATLAYPSPDTILALYRLALSQAADLDATQRTVDDLRAQAEKTDVELDQALQDKESLSGDLGSQLEATQTEVKELKQERDQLVSSQAELKAEILRLSTTQSTSSTELDDVRRRLEDSEREKRDVMAVVSRLKQDETQREEEIQTLRKHLKDARQEHQTLENQVRELRSTETSTKFKLESLSQQLELSQSEVERTNSELTSKSEEFTKYRRAKQAEVVTLQANLDAVSQSNESSHSSLKALQSSHTSQTHQLTQALTKVQDLNGQLAEQEATFTQEITSLRRLVTMLEEREKEAKDFVSSIEKEWDAVGEKADRRESALRLEVERERKGREDAEKQVERLETVIERMSRGELPVPGRAPGTPVRGILDESLDGMMGLSPTVAMASKAQKTGKTFTEVYADYVRLQEDYAKKSAEYDHMDRTLTEVLAQIEERAPILSQQRIEYERLQTEAAQLASQLAQALSDRDSQVILAQENAQKLSKSQRENTLLEKQRDDLGRQVQNLLREIGRRDDPTLPAEEENSLAQQESDVDVLITNNLVLFRSINGLQEQNQKLLAITRELAKKLEDEEKEYRAQMEQEQNEAVQEAHAIIKHLEEKLENEKRSSEKRLQTYVKERDTLAALLARSEKGAGTNGRVNGNASTVAPPSDVARELAEIQNQFEVYRTEMGIDSVKLREDLLLAQKEVGKLHAELAKEKARSEYYNERNQINQDQYSLHARELDDLGKRNQQLFDQWTRVDIECGRVTEDLRLANSRVEQLRNECANLRAEKKIWDDIQRRLVEENKTLTLERSHLNDLMGSVQRMHNDLERSGENDRRRLESQLQLLEAQVQDSRTQLTEERDNVRNVTLQKDIELKELHSRLDKNTEDLSKTREALVGAETSKKHLEDRIEDLTRQVQGSEEKLAVYERRSGTLSASRGNQDMSKEQQLEAEVAELRAELKVTKVDLQAAREQRQQFESISQAAEAALESLQSTHEQYITSTEAQFTRLESENKAFQEKLEVAQQGAVQATAKLNELQKTFEVERTAWTNDKKTLEETIIDLSTSEKHSESDRTSREQEVRLQEERAKAAEERYSNELVAHAESRKTIEALNAQLATSQAAVRDSQVAADTATAKLAASERSWEKQKETLDAELTEVRRRHQGLTEQNKLLHAHLDDVSSQATRIKQAATSSDAPAGEGEGEGEGAIGDDAKLSELRSLVGYLRKDKNISELQLDLCKQENLRLSKQVDHLTETLNETRATLSEERERAVQTAASATQHAELIERINQVNVLRESNATLRAESERHAKRVKQLDVQLKELSSQLEPAKEQARVAQAELEAGKVHIQRLEEENKRWQERNTQLLSKYDRIDPVEMQTLQDENVKLKEEITALKAENVHAKTVGQKLNDNFKKFKGSMDRLRTEKAELLEEKNALTSRVQALEAEKTSLLSDKATTAQSTSDAAQQLLQETATITQLNKEKEQLISERDALLNLKKENEELKAERDKLLTEKAAAGATYVPPTDSSIEEARQAWGSEKAELVKAREEALAKAKAVEDNYETTNRNLEATKFALEQHKGRLNSTQKAWHEDKARAVSAQAAAIAAALEKQKTELENSTTSPPADHAKKHAEELKALESRLAAKYQEDLKAAVEAAKAEATPSQGQLDAAVERGRMEISKKMALKDSQLIRNQSKLKDVETQIKALEVQVRQWHQQGFIPEKEFLSITRPTPSAAPAATPTTSSSQPSTSTAKPTPPTGPAATSTASASQTKALPNKALSGPPQRGRGGAPARGAERGRGGLAARGRLMPAAAAAQGPSLSVLGAAAKRQREETTNASDDSLAKRLKTGDGQGAGPAGAKPVTIKRPPPPS</sequence>
<dbReference type="Pfam" id="PF07926">
    <property type="entry name" value="TPR_MLP1_2"/>
    <property type="match status" value="1"/>
</dbReference>
<evidence type="ECO:0000313" key="10">
    <source>
        <dbReference type="Proteomes" id="UP000219338"/>
    </source>
</evidence>
<dbReference type="Pfam" id="PF25785">
    <property type="entry name" value="TPR"/>
    <property type="match status" value="1"/>
</dbReference>
<dbReference type="InterPro" id="IPR012929">
    <property type="entry name" value="Nucleoprot-TPR/MLP1-2_dom"/>
</dbReference>
<feature type="coiled-coil region" evidence="4">
    <location>
        <begin position="1167"/>
        <end position="1194"/>
    </location>
</feature>
<evidence type="ECO:0000256" key="3">
    <source>
        <dbReference type="ARBA" id="ARBA00023242"/>
    </source>
</evidence>
<evidence type="ECO:0000259" key="6">
    <source>
        <dbReference type="Pfam" id="PF07926"/>
    </source>
</evidence>
<feature type="region of interest" description="Disordered" evidence="5">
    <location>
        <begin position="148"/>
        <end position="169"/>
    </location>
</feature>
<feature type="compositionally biased region" description="Polar residues" evidence="5">
    <location>
        <begin position="1208"/>
        <end position="1219"/>
    </location>
</feature>
<dbReference type="InterPro" id="IPR057577">
    <property type="entry name" value="Nucleoprot-TPR/MLP1_dom"/>
</dbReference>
<evidence type="ECO:0000256" key="2">
    <source>
        <dbReference type="ARBA" id="ARBA00023054"/>
    </source>
</evidence>
<feature type="domain" description="Nucleoprotein TPR/MLP1-2" evidence="6">
    <location>
        <begin position="1078"/>
        <end position="1204"/>
    </location>
</feature>
<feature type="region of interest" description="Disordered" evidence="5">
    <location>
        <begin position="1"/>
        <end position="33"/>
    </location>
</feature>
<keyword evidence="2 4" id="KW-0175">Coiled coil</keyword>
<dbReference type="STRING" id="47428.A0A284RG73"/>
<feature type="compositionally biased region" description="Low complexity" evidence="5">
    <location>
        <begin position="1783"/>
        <end position="1796"/>
    </location>
</feature>
<feature type="coiled-coil region" evidence="4">
    <location>
        <begin position="595"/>
        <end position="663"/>
    </location>
</feature>
<feature type="coiled-coil region" evidence="4">
    <location>
        <begin position="485"/>
        <end position="554"/>
    </location>
</feature>
<feature type="coiled-coil region" evidence="4">
    <location>
        <begin position="1330"/>
        <end position="1594"/>
    </location>
</feature>
<dbReference type="GO" id="GO:0006606">
    <property type="term" value="P:protein import into nucleus"/>
    <property type="evidence" value="ECO:0007669"/>
    <property type="project" value="InterPro"/>
</dbReference>
<comment type="subcellular location">
    <subcellularLocation>
        <location evidence="1">Nucleus</location>
    </subcellularLocation>
</comment>
<evidence type="ECO:0000256" key="5">
    <source>
        <dbReference type="SAM" id="MobiDB-lite"/>
    </source>
</evidence>
<feature type="region of interest" description="Disordered" evidence="5">
    <location>
        <begin position="1753"/>
        <end position="1894"/>
    </location>
</feature>
<proteinExistence type="predicted"/>
<gene>
    <name evidence="9" type="ORF">ARMOST_11100</name>
</gene>
<organism evidence="9 10">
    <name type="scientific">Armillaria ostoyae</name>
    <name type="common">Armillaria root rot fungus</name>
    <dbReference type="NCBI Taxonomy" id="47428"/>
    <lineage>
        <taxon>Eukaryota</taxon>
        <taxon>Fungi</taxon>
        <taxon>Dikarya</taxon>
        <taxon>Basidiomycota</taxon>
        <taxon>Agaricomycotina</taxon>
        <taxon>Agaricomycetes</taxon>
        <taxon>Agaricomycetidae</taxon>
        <taxon>Agaricales</taxon>
        <taxon>Marasmiineae</taxon>
        <taxon>Physalacriaceae</taxon>
        <taxon>Armillaria</taxon>
    </lineage>
</organism>
<keyword evidence="3" id="KW-0539">Nucleus</keyword>
<dbReference type="Pfam" id="PF25481">
    <property type="entry name" value="Nucleoprot-TPR"/>
    <property type="match status" value="1"/>
</dbReference>
<feature type="compositionally biased region" description="Low complexity" evidence="5">
    <location>
        <begin position="11"/>
        <end position="26"/>
    </location>
</feature>
<evidence type="ECO:0000256" key="4">
    <source>
        <dbReference type="SAM" id="Coils"/>
    </source>
</evidence>
<feature type="compositionally biased region" description="Low complexity" evidence="5">
    <location>
        <begin position="1753"/>
        <end position="1776"/>
    </location>
</feature>
<dbReference type="GO" id="GO:0005643">
    <property type="term" value="C:nuclear pore"/>
    <property type="evidence" value="ECO:0007669"/>
    <property type="project" value="TreeGrafter"/>
</dbReference>
<feature type="compositionally biased region" description="Basic and acidic residues" evidence="5">
    <location>
        <begin position="158"/>
        <end position="169"/>
    </location>
</feature>
<dbReference type="EMBL" id="FUEG01000008">
    <property type="protein sequence ID" value="SJL07750.1"/>
    <property type="molecule type" value="Genomic_DNA"/>
</dbReference>
<feature type="coiled-coil region" evidence="4">
    <location>
        <begin position="789"/>
        <end position="823"/>
    </location>
</feature>
<dbReference type="Proteomes" id="UP000219338">
    <property type="component" value="Unassembled WGS sequence"/>
</dbReference>
<feature type="domain" description="Nucleoprotein TPR/MPL1" evidence="7">
    <location>
        <begin position="218"/>
        <end position="293"/>
    </location>
</feature>
<dbReference type="OMA" id="HAQQNYE"/>
<evidence type="ECO:0000259" key="7">
    <source>
        <dbReference type="Pfam" id="PF25481"/>
    </source>
</evidence>
<feature type="coiled-coil region" evidence="4">
    <location>
        <begin position="1712"/>
        <end position="1739"/>
    </location>
</feature>
<feature type="compositionally biased region" description="Basic residues" evidence="5">
    <location>
        <begin position="1"/>
        <end position="10"/>
    </location>
</feature>
<protein>
    <submittedName>
        <fullName evidence="9">Uncharacterized protein</fullName>
    </submittedName>
</protein>
<name>A0A284RG73_ARMOS</name>
<reference evidence="10" key="1">
    <citation type="journal article" date="2017" name="Nat. Ecol. Evol.">
        <title>Genome expansion and lineage-specific genetic innovations in the forest pathogenic fungi Armillaria.</title>
        <authorList>
            <person name="Sipos G."/>
            <person name="Prasanna A.N."/>
            <person name="Walter M.C."/>
            <person name="O'Connor E."/>
            <person name="Balint B."/>
            <person name="Krizsan K."/>
            <person name="Kiss B."/>
            <person name="Hess J."/>
            <person name="Varga T."/>
            <person name="Slot J."/>
            <person name="Riley R."/>
            <person name="Boka B."/>
            <person name="Rigling D."/>
            <person name="Barry K."/>
            <person name="Lee J."/>
            <person name="Mihaltcheva S."/>
            <person name="LaButti K."/>
            <person name="Lipzen A."/>
            <person name="Waldron R."/>
            <person name="Moloney N.M."/>
            <person name="Sperisen C."/>
            <person name="Kredics L."/>
            <person name="Vagvoelgyi C."/>
            <person name="Patrignani A."/>
            <person name="Fitzpatrick D."/>
            <person name="Nagy I."/>
            <person name="Doyle S."/>
            <person name="Anderson J.B."/>
            <person name="Grigoriev I.V."/>
            <person name="Gueldener U."/>
            <person name="Muensterkoetter M."/>
            <person name="Nagy L.G."/>
        </authorList>
    </citation>
    <scope>NUCLEOTIDE SEQUENCE [LARGE SCALE GENOMIC DNA]</scope>
    <source>
        <strain evidence="10">C18/9</strain>
    </source>
</reference>
<feature type="coiled-coil region" evidence="4">
    <location>
        <begin position="856"/>
        <end position="1067"/>
    </location>
</feature>
<feature type="coiled-coil region" evidence="4">
    <location>
        <begin position="1621"/>
        <end position="1670"/>
    </location>
</feature>
<feature type="coiled-coil region" evidence="4">
    <location>
        <begin position="372"/>
        <end position="399"/>
    </location>
</feature>
<dbReference type="GO" id="GO:0017056">
    <property type="term" value="F:structural constituent of nuclear pore"/>
    <property type="evidence" value="ECO:0007669"/>
    <property type="project" value="TreeGrafter"/>
</dbReference>
<dbReference type="PANTHER" id="PTHR18898">
    <property type="entry name" value="NUCLEOPROTEIN TPR-RELATED"/>
    <property type="match status" value="1"/>
</dbReference>
<dbReference type="OrthoDB" id="343070at2759"/>
<feature type="region of interest" description="Disordered" evidence="5">
    <location>
        <begin position="1208"/>
        <end position="1236"/>
    </location>
</feature>
<dbReference type="InterPro" id="IPR057974">
    <property type="entry name" value="NUA/TPR/MLP1-2-like_dom"/>
</dbReference>
<dbReference type="PANTHER" id="PTHR18898:SF2">
    <property type="entry name" value="NUCLEOPROTEIN TPR"/>
    <property type="match status" value="1"/>
</dbReference>
<evidence type="ECO:0000313" key="9">
    <source>
        <dbReference type="EMBL" id="SJL07750.1"/>
    </source>
</evidence>
<feature type="domain" description="NUA/TPR/MLP1-2-like" evidence="8">
    <location>
        <begin position="520"/>
        <end position="618"/>
    </location>
</feature>
<evidence type="ECO:0000259" key="8">
    <source>
        <dbReference type="Pfam" id="PF25785"/>
    </source>
</evidence>
<keyword evidence="10" id="KW-1185">Reference proteome</keyword>
<dbReference type="Gene3D" id="1.10.287.1490">
    <property type="match status" value="1"/>
</dbReference>
<dbReference type="GO" id="GO:0006406">
    <property type="term" value="P:mRNA export from nucleus"/>
    <property type="evidence" value="ECO:0007669"/>
    <property type="project" value="TreeGrafter"/>
</dbReference>
<accession>A0A284RG73</accession>